<name>A0A9W7BTK0_9STRA</name>
<sequence>MAISFVLKPRRRDWGHILLLFVQYFIFGFSGTIIRRLKFNEHNYSISYEVFRVLAWLVLWMFGMRIRKRIANLPDEDLSEFLIQKVVKEGIFVGIAQLGFLLFGSVQCEKDIEREPGQGRDHTQCNRTLISQTGLGVMIIVYIGIKLIGGIVPKAVLDKHIVSFKKVLAMKLNAEEFVQFFGLSIAAVCALYLLGNYSARGKPEEGERNASLAVVAIGNGCLIVNAVWKMVVIRKELRAGEDEAALNNSGADETHSSTPSTTVYLTEGHTFWSFLAVLATTFSSSTFIASIATKTDSLFWIFLMFFPLVFIFYICSLAGQPRRRSPQHMWRIRLHVASFIWPIVMASLVYLVENNHDEDLERFLVGNLFTDGFQVCFSVLFLTFMTTRCIQEKGGNFLGGQTLEDGFNKCKKSIMGAFYLASFLVLWWLVRVVDGSLRSEWRKELSLSVTKIATMNVSFRRSAQGLLTLVTGVCGIFLFSEMSAERETDVEEEFEDWGFMLVVGNIGLCTSIVSLLSEIYSVLKAMRRKSKISGDDDNQANRSERSGTDNELVQECSWVFVLVSLVLTTANTIFCICYAVTLSEFICQDLLLKGTGAIVPMVFFASETLTCITNQTDESMETCYNTAVAGIMLSGFMAVLTVISIIHKMMPRRVQKATAWEDYAIARVDLKWWQQLQGGLFVVTGVSAIFMLSALGVEGKKDHLLYAVGAVGGCSLGIAFLIGAIELTKTYRKFVLTPTTLGEGIGRSQKAFSSGDVSGDLVLSTFVI</sequence>
<feature type="transmembrane region" description="Helical" evidence="1">
    <location>
        <begin position="271"/>
        <end position="292"/>
    </location>
</feature>
<feature type="transmembrane region" description="Helical" evidence="1">
    <location>
        <begin position="135"/>
        <end position="157"/>
    </location>
</feature>
<feature type="transmembrane region" description="Helical" evidence="1">
    <location>
        <begin position="332"/>
        <end position="352"/>
    </location>
</feature>
<dbReference type="EMBL" id="BLQM01000548">
    <property type="protein sequence ID" value="GMH94186.1"/>
    <property type="molecule type" value="Genomic_DNA"/>
</dbReference>
<accession>A0A9W7BTK0</accession>
<feature type="transmembrane region" description="Helical" evidence="1">
    <location>
        <begin position="703"/>
        <end position="725"/>
    </location>
</feature>
<feature type="transmembrane region" description="Helical" evidence="1">
    <location>
        <begin position="414"/>
        <end position="433"/>
    </location>
</feature>
<feature type="transmembrane region" description="Helical" evidence="1">
    <location>
        <begin position="14"/>
        <end position="34"/>
    </location>
</feature>
<comment type="caution">
    <text evidence="2">The sequence shown here is derived from an EMBL/GenBank/DDBJ whole genome shotgun (WGS) entry which is preliminary data.</text>
</comment>
<evidence type="ECO:0000256" key="1">
    <source>
        <dbReference type="SAM" id="Phobius"/>
    </source>
</evidence>
<protein>
    <submittedName>
        <fullName evidence="2">Uncharacterized protein</fullName>
    </submittedName>
</protein>
<keyword evidence="1" id="KW-0472">Membrane</keyword>
<feature type="transmembrane region" description="Helical" evidence="1">
    <location>
        <begin position="558"/>
        <end position="581"/>
    </location>
</feature>
<feature type="transmembrane region" description="Helical" evidence="1">
    <location>
        <begin position="298"/>
        <end position="320"/>
    </location>
</feature>
<feature type="transmembrane region" description="Helical" evidence="1">
    <location>
        <begin position="627"/>
        <end position="646"/>
    </location>
</feature>
<keyword evidence="1" id="KW-1133">Transmembrane helix</keyword>
<dbReference type="Proteomes" id="UP001162640">
    <property type="component" value="Unassembled WGS sequence"/>
</dbReference>
<evidence type="ECO:0000313" key="2">
    <source>
        <dbReference type="EMBL" id="GMH94186.1"/>
    </source>
</evidence>
<dbReference type="AlphaFoldDB" id="A0A9W7BTK0"/>
<organism evidence="2 3">
    <name type="scientific">Triparma laevis f. inornata</name>
    <dbReference type="NCBI Taxonomy" id="1714386"/>
    <lineage>
        <taxon>Eukaryota</taxon>
        <taxon>Sar</taxon>
        <taxon>Stramenopiles</taxon>
        <taxon>Ochrophyta</taxon>
        <taxon>Bolidophyceae</taxon>
        <taxon>Parmales</taxon>
        <taxon>Triparmaceae</taxon>
        <taxon>Triparma</taxon>
    </lineage>
</organism>
<feature type="transmembrane region" description="Helical" evidence="1">
    <location>
        <begin position="499"/>
        <end position="523"/>
    </location>
</feature>
<feature type="transmembrane region" description="Helical" evidence="1">
    <location>
        <begin position="679"/>
        <end position="697"/>
    </location>
</feature>
<feature type="transmembrane region" description="Helical" evidence="1">
    <location>
        <begin position="177"/>
        <end position="198"/>
    </location>
</feature>
<keyword evidence="1" id="KW-0812">Transmembrane</keyword>
<reference evidence="3" key="1">
    <citation type="journal article" date="2023" name="Commun. Biol.">
        <title>Genome analysis of Parmales, the sister group of diatoms, reveals the evolutionary specialization of diatoms from phago-mixotrophs to photoautotrophs.</title>
        <authorList>
            <person name="Ban H."/>
            <person name="Sato S."/>
            <person name="Yoshikawa S."/>
            <person name="Yamada K."/>
            <person name="Nakamura Y."/>
            <person name="Ichinomiya M."/>
            <person name="Sato N."/>
            <person name="Blanc-Mathieu R."/>
            <person name="Endo H."/>
            <person name="Kuwata A."/>
            <person name="Ogata H."/>
        </authorList>
    </citation>
    <scope>NUCLEOTIDE SEQUENCE [LARGE SCALE GENOMIC DNA]</scope>
</reference>
<evidence type="ECO:0000313" key="3">
    <source>
        <dbReference type="Proteomes" id="UP001162640"/>
    </source>
</evidence>
<gene>
    <name evidence="2" type="ORF">TL16_g12833</name>
</gene>
<feature type="transmembrane region" description="Helical" evidence="1">
    <location>
        <begin position="462"/>
        <end position="479"/>
    </location>
</feature>
<proteinExistence type="predicted"/>
<feature type="transmembrane region" description="Helical" evidence="1">
    <location>
        <begin position="210"/>
        <end position="228"/>
    </location>
</feature>
<feature type="transmembrane region" description="Helical" evidence="1">
    <location>
        <begin position="46"/>
        <end position="66"/>
    </location>
</feature>